<sequence>MHCTWNAKADVPVCRGRPFPLPHPGDQAPAGRMSPLAVGPQQRPWLSWGSASSKLPRRRRTSPCPAKGRNKNSQEHQYIWKPRLDLSKTGMFKDQTLMVELHRTPPGSKQGMVGGLSTLFLHIHHNITDIGH</sequence>
<evidence type="ECO:0000256" key="1">
    <source>
        <dbReference type="SAM" id="MobiDB-lite"/>
    </source>
</evidence>
<dbReference type="EMBL" id="JABVXQ010000012">
    <property type="protein sequence ID" value="KAF6084298.1"/>
    <property type="molecule type" value="Genomic_DNA"/>
</dbReference>
<evidence type="ECO:0000313" key="2">
    <source>
        <dbReference type="EMBL" id="KAF6084298.1"/>
    </source>
</evidence>
<proteinExistence type="predicted"/>
<accession>A0A833Z0D1</accession>
<protein>
    <submittedName>
        <fullName evidence="2">Uncharacterized protein</fullName>
    </submittedName>
</protein>
<feature type="region of interest" description="Disordered" evidence="1">
    <location>
        <begin position="20"/>
        <end position="76"/>
    </location>
</feature>
<comment type="caution">
    <text evidence="2">The sequence shown here is derived from an EMBL/GenBank/DDBJ whole genome shotgun (WGS) entry which is preliminary data.</text>
</comment>
<reference evidence="2 3" key="1">
    <citation type="journal article" date="2020" name="Nature">
        <title>Six reference-quality genomes reveal evolution of bat adaptations.</title>
        <authorList>
            <person name="Jebb D."/>
            <person name="Huang Z."/>
            <person name="Pippel M."/>
            <person name="Hughes G.M."/>
            <person name="Lavrichenko K."/>
            <person name="Devanna P."/>
            <person name="Winkler S."/>
            <person name="Jermiin L.S."/>
            <person name="Skirmuntt E.C."/>
            <person name="Katzourakis A."/>
            <person name="Burkitt-Gray L."/>
            <person name="Ray D.A."/>
            <person name="Sullivan K.A.M."/>
            <person name="Roscito J.G."/>
            <person name="Kirilenko B.M."/>
            <person name="Davalos L.M."/>
            <person name="Corthals A.P."/>
            <person name="Power M.L."/>
            <person name="Jones G."/>
            <person name="Ransome R.D."/>
            <person name="Dechmann D.K.N."/>
            <person name="Locatelli A.G."/>
            <person name="Puechmaille S.J."/>
            <person name="Fedrigo O."/>
            <person name="Jarvis E.D."/>
            <person name="Hiller M."/>
            <person name="Vernes S.C."/>
            <person name="Myers E.W."/>
            <person name="Teeling E.C."/>
        </authorList>
    </citation>
    <scope>NUCLEOTIDE SEQUENCE [LARGE SCALE GENOMIC DNA]</scope>
    <source>
        <strain evidence="2">Bat1K_MPI-CBG_1</strain>
    </source>
</reference>
<organism evidence="2 3">
    <name type="scientific">Phyllostomus discolor</name>
    <name type="common">pale spear-nosed bat</name>
    <dbReference type="NCBI Taxonomy" id="89673"/>
    <lineage>
        <taxon>Eukaryota</taxon>
        <taxon>Metazoa</taxon>
        <taxon>Chordata</taxon>
        <taxon>Craniata</taxon>
        <taxon>Vertebrata</taxon>
        <taxon>Euteleostomi</taxon>
        <taxon>Mammalia</taxon>
        <taxon>Eutheria</taxon>
        <taxon>Laurasiatheria</taxon>
        <taxon>Chiroptera</taxon>
        <taxon>Yangochiroptera</taxon>
        <taxon>Phyllostomidae</taxon>
        <taxon>Phyllostominae</taxon>
        <taxon>Phyllostomus</taxon>
    </lineage>
</organism>
<dbReference type="AlphaFoldDB" id="A0A833Z0D1"/>
<name>A0A833Z0D1_9CHIR</name>
<evidence type="ECO:0000313" key="3">
    <source>
        <dbReference type="Proteomes" id="UP000664940"/>
    </source>
</evidence>
<dbReference type="Proteomes" id="UP000664940">
    <property type="component" value="Unassembled WGS sequence"/>
</dbReference>
<gene>
    <name evidence="2" type="ORF">HJG60_008574</name>
</gene>